<dbReference type="AlphaFoldDB" id="A0A0F9RJ32"/>
<evidence type="ECO:0000313" key="1">
    <source>
        <dbReference type="EMBL" id="KKN25026.1"/>
    </source>
</evidence>
<accession>A0A0F9RJ32</accession>
<protein>
    <recommendedName>
        <fullName evidence="2">YvrJ family protein</fullName>
    </recommendedName>
</protein>
<comment type="caution">
    <text evidence="1">The sequence shown here is derived from an EMBL/GenBank/DDBJ whole genome shotgun (WGS) entry which is preliminary data.</text>
</comment>
<name>A0A0F9RJ32_9ZZZZ</name>
<dbReference type="EMBL" id="LAZR01002836">
    <property type="protein sequence ID" value="KKN25026.1"/>
    <property type="molecule type" value="Genomic_DNA"/>
</dbReference>
<sequence length="54" mass="6057">MDIDIIRELSAIPIGVAGMYFIYRLATNHMNALASAVEKLADAIDDLKEYMRRG</sequence>
<gene>
    <name evidence="1" type="ORF">LCGC14_0889080</name>
</gene>
<organism evidence="1">
    <name type="scientific">marine sediment metagenome</name>
    <dbReference type="NCBI Taxonomy" id="412755"/>
    <lineage>
        <taxon>unclassified sequences</taxon>
        <taxon>metagenomes</taxon>
        <taxon>ecological metagenomes</taxon>
    </lineage>
</organism>
<reference evidence="1" key="1">
    <citation type="journal article" date="2015" name="Nature">
        <title>Complex archaea that bridge the gap between prokaryotes and eukaryotes.</title>
        <authorList>
            <person name="Spang A."/>
            <person name="Saw J.H."/>
            <person name="Jorgensen S.L."/>
            <person name="Zaremba-Niedzwiedzka K."/>
            <person name="Martijn J."/>
            <person name="Lind A.E."/>
            <person name="van Eijk R."/>
            <person name="Schleper C."/>
            <person name="Guy L."/>
            <person name="Ettema T.J."/>
        </authorList>
    </citation>
    <scope>NUCLEOTIDE SEQUENCE</scope>
</reference>
<evidence type="ECO:0008006" key="2">
    <source>
        <dbReference type="Google" id="ProtNLM"/>
    </source>
</evidence>
<proteinExistence type="predicted"/>